<feature type="compositionally biased region" description="Polar residues" evidence="1">
    <location>
        <begin position="8"/>
        <end position="25"/>
    </location>
</feature>
<evidence type="ECO:0000313" key="2">
    <source>
        <dbReference type="EMBL" id="PRY58223.1"/>
    </source>
</evidence>
<proteinExistence type="predicted"/>
<reference evidence="2 3" key="1">
    <citation type="submission" date="2018-03" db="EMBL/GenBank/DDBJ databases">
        <title>Genomic Encyclopedia of Archaeal and Bacterial Type Strains, Phase II (KMG-II): from individual species to whole genera.</title>
        <authorList>
            <person name="Goeker M."/>
        </authorList>
    </citation>
    <scope>NUCLEOTIDE SEQUENCE [LARGE SCALE GENOMIC DNA]</scope>
    <source>
        <strain evidence="2 3">ATCC BAA-1496</strain>
    </source>
</reference>
<dbReference type="Proteomes" id="UP000237822">
    <property type="component" value="Unassembled WGS sequence"/>
</dbReference>
<dbReference type="OrthoDB" id="4773951at2"/>
<protein>
    <submittedName>
        <fullName evidence="2">Uncharacterized protein</fullName>
    </submittedName>
</protein>
<organism evidence="2 3">
    <name type="scientific">Knoellia remsis</name>
    <dbReference type="NCBI Taxonomy" id="407159"/>
    <lineage>
        <taxon>Bacteria</taxon>
        <taxon>Bacillati</taxon>
        <taxon>Actinomycetota</taxon>
        <taxon>Actinomycetes</taxon>
        <taxon>Micrococcales</taxon>
        <taxon>Intrasporangiaceae</taxon>
        <taxon>Knoellia</taxon>
    </lineage>
</organism>
<name>A0A2T0UJW2_9MICO</name>
<feature type="region of interest" description="Disordered" evidence="1">
    <location>
        <begin position="1"/>
        <end position="42"/>
    </location>
</feature>
<accession>A0A2T0UJW2</accession>
<dbReference type="EMBL" id="PVTI01000012">
    <property type="protein sequence ID" value="PRY58223.1"/>
    <property type="molecule type" value="Genomic_DNA"/>
</dbReference>
<dbReference type="AlphaFoldDB" id="A0A2T0UJW2"/>
<gene>
    <name evidence="2" type="ORF">BCF74_11240</name>
</gene>
<dbReference type="RefSeq" id="WP_106297559.1">
    <property type="nucleotide sequence ID" value="NZ_PVTI01000012.1"/>
</dbReference>
<evidence type="ECO:0000256" key="1">
    <source>
        <dbReference type="SAM" id="MobiDB-lite"/>
    </source>
</evidence>
<sequence>MSADETADQTTDRTAAGTPDTSAEVPSQVPAEPTLQPTTSDRLVGVVTAVPGVSGIEPGIATTVGAIDARLRRSPDRYARYGLVVDADTGTATVEVALDGTRPVREVVADVQRAVAAAVAEVGVLDEPLRVHVRVQSVTTPGITHG</sequence>
<comment type="caution">
    <text evidence="2">The sequence shown here is derived from an EMBL/GenBank/DDBJ whole genome shotgun (WGS) entry which is preliminary data.</text>
</comment>
<keyword evidence="3" id="KW-1185">Reference proteome</keyword>
<evidence type="ECO:0000313" key="3">
    <source>
        <dbReference type="Proteomes" id="UP000237822"/>
    </source>
</evidence>